<dbReference type="KEGG" id="tga:TGAM_0902"/>
<evidence type="ECO:0000313" key="3">
    <source>
        <dbReference type="Proteomes" id="UP000001488"/>
    </source>
</evidence>
<dbReference type="Pfam" id="PF23476">
    <property type="entry name" value="DUF7132"/>
    <property type="match status" value="1"/>
</dbReference>
<sequence>MRLTRPLKTAPSSSTRTPTRTGLPSSSRATSMRSSRSSWTLRPTRSTWRASELPTFLPPFGILKYLKSPQTLVVSMKVLKEWDVKVKLVRTKRGAILHMIELEPGHFYLEQNPLKDSKYGVAYRKIKEHFPEFYMFWEIKNNRYTGKLLAGAFLEKQEIDDFITLLAQSEDFKKFEEILEEIEELEEE</sequence>
<name>C5A592_THEGJ</name>
<dbReference type="HOGENOM" id="CLU_1438178_0_0_2"/>
<feature type="compositionally biased region" description="Low complexity" evidence="1">
    <location>
        <begin position="9"/>
        <end position="38"/>
    </location>
</feature>
<dbReference type="AlphaFoldDB" id="C5A592"/>
<protein>
    <submittedName>
        <fullName evidence="2">Uncharacterized protein</fullName>
    </submittedName>
</protein>
<evidence type="ECO:0000256" key="1">
    <source>
        <dbReference type="SAM" id="MobiDB-lite"/>
    </source>
</evidence>
<dbReference type="STRING" id="593117.TGAM_0902"/>
<dbReference type="InterPro" id="IPR055556">
    <property type="entry name" value="DUF7132"/>
</dbReference>
<dbReference type="eggNOG" id="arCOG05772">
    <property type="taxonomic scope" value="Archaea"/>
</dbReference>
<keyword evidence="3" id="KW-1185">Reference proteome</keyword>
<dbReference type="Proteomes" id="UP000001488">
    <property type="component" value="Chromosome"/>
</dbReference>
<proteinExistence type="predicted"/>
<dbReference type="PATRIC" id="fig|593117.10.peg.895"/>
<gene>
    <name evidence="2" type="ordered locus">TGAM_0902</name>
</gene>
<accession>C5A592</accession>
<evidence type="ECO:0000313" key="2">
    <source>
        <dbReference type="EMBL" id="ACS33404.1"/>
    </source>
</evidence>
<reference evidence="2 3" key="1">
    <citation type="journal article" date="2007" name="Genome Biol.">
        <title>Genome analysis and genome-wide proteomics of Thermococcus gammatolerans, the most radioresistant organism known amongst the Archaea.</title>
        <authorList>
            <person name="Zivanovic Y."/>
            <person name="Armengaud J."/>
            <person name="Lagorce A."/>
            <person name="Leplat C."/>
            <person name="Guerin P."/>
            <person name="Dutertre M."/>
            <person name="Anthouard V."/>
            <person name="Forterre P."/>
            <person name="Wincker P."/>
            <person name="Confalonieri F."/>
        </authorList>
    </citation>
    <scope>NUCLEOTIDE SEQUENCE [LARGE SCALE GENOMIC DNA]</scope>
    <source>
        <strain evidence="3">DSM 15229 / JCM 11827 / EJ3</strain>
    </source>
</reference>
<organism evidence="2 3">
    <name type="scientific">Thermococcus gammatolerans (strain DSM 15229 / JCM 11827 / EJ3)</name>
    <dbReference type="NCBI Taxonomy" id="593117"/>
    <lineage>
        <taxon>Archaea</taxon>
        <taxon>Methanobacteriati</taxon>
        <taxon>Methanobacteriota</taxon>
        <taxon>Thermococci</taxon>
        <taxon>Thermococcales</taxon>
        <taxon>Thermococcaceae</taxon>
        <taxon>Thermococcus</taxon>
    </lineage>
</organism>
<dbReference type="EMBL" id="CP001398">
    <property type="protein sequence ID" value="ACS33404.1"/>
    <property type="molecule type" value="Genomic_DNA"/>
</dbReference>
<feature type="region of interest" description="Disordered" evidence="1">
    <location>
        <begin position="1"/>
        <end position="40"/>
    </location>
</feature>
<dbReference type="PaxDb" id="593117-TGAM_0902"/>